<comment type="subcellular location">
    <subcellularLocation>
        <location evidence="1">Endoplasmic reticulum membrane</location>
        <topology evidence="1">Multi-pass membrane protein</topology>
    </subcellularLocation>
</comment>
<keyword evidence="8" id="KW-0756">Sterol biosynthesis</keyword>
<feature type="transmembrane region" description="Helical" evidence="13">
    <location>
        <begin position="17"/>
        <end position="40"/>
    </location>
</feature>
<dbReference type="PANTHER" id="PTHR15451">
    <property type="entry name" value="ERGOSTEROL BIOSYNTHETIC PROTEIN 28-RELATED"/>
    <property type="match status" value="1"/>
</dbReference>
<dbReference type="GO" id="GO:0005789">
    <property type="term" value="C:endoplasmic reticulum membrane"/>
    <property type="evidence" value="ECO:0007669"/>
    <property type="project" value="UniProtKB-SubCell"/>
</dbReference>
<evidence type="ECO:0000256" key="5">
    <source>
        <dbReference type="ARBA" id="ARBA00022824"/>
    </source>
</evidence>
<evidence type="ECO:0008006" key="16">
    <source>
        <dbReference type="Google" id="ProtNLM"/>
    </source>
</evidence>
<dbReference type="Pfam" id="PF03694">
    <property type="entry name" value="Erg28"/>
    <property type="match status" value="1"/>
</dbReference>
<dbReference type="EMBL" id="MU251261">
    <property type="protein sequence ID" value="KAG9252660.1"/>
    <property type="molecule type" value="Genomic_DNA"/>
</dbReference>
<dbReference type="Proteomes" id="UP000887229">
    <property type="component" value="Unassembled WGS sequence"/>
</dbReference>
<evidence type="ECO:0000256" key="11">
    <source>
        <dbReference type="ARBA" id="ARBA00023166"/>
    </source>
</evidence>
<gene>
    <name evidence="14" type="ORF">F5Z01DRAFT_221893</name>
</gene>
<keyword evidence="11" id="KW-1207">Sterol metabolism</keyword>
<sequence length="170" mass="19291">MESLATFLPAAEGVLPYYMILLGSISIGNSIQAFTTLHFSRRVYNGRFIRNTNLPVTSSTYNPEDSTNKLVPDHKNSKANDQLTPLAGRLFGIWTLLTSVIRVYAAYNLHNGPIYNIAMSTYVVALLHFSSEMFIYKTMTFGLPQFFPFFFATLGCIWMPMVRDSYVQFN</sequence>
<keyword evidence="15" id="KW-1185">Reference proteome</keyword>
<evidence type="ECO:0000313" key="15">
    <source>
        <dbReference type="Proteomes" id="UP000887229"/>
    </source>
</evidence>
<evidence type="ECO:0000256" key="9">
    <source>
        <dbReference type="ARBA" id="ARBA00023098"/>
    </source>
</evidence>
<evidence type="ECO:0000256" key="7">
    <source>
        <dbReference type="ARBA" id="ARBA00022989"/>
    </source>
</evidence>
<dbReference type="PANTHER" id="PTHR15451:SF19">
    <property type="entry name" value="ERGOSTEROL BIOSYNTHETIC PROTEIN 28 HOMOLOG"/>
    <property type="match status" value="1"/>
</dbReference>
<evidence type="ECO:0000256" key="10">
    <source>
        <dbReference type="ARBA" id="ARBA00023136"/>
    </source>
</evidence>
<dbReference type="GO" id="GO:0030674">
    <property type="term" value="F:protein-macromolecule adaptor activity"/>
    <property type="evidence" value="ECO:0007669"/>
    <property type="project" value="TreeGrafter"/>
</dbReference>
<organism evidence="14 15">
    <name type="scientific">Emericellopsis atlantica</name>
    <dbReference type="NCBI Taxonomy" id="2614577"/>
    <lineage>
        <taxon>Eukaryota</taxon>
        <taxon>Fungi</taxon>
        <taxon>Dikarya</taxon>
        <taxon>Ascomycota</taxon>
        <taxon>Pezizomycotina</taxon>
        <taxon>Sordariomycetes</taxon>
        <taxon>Hypocreomycetidae</taxon>
        <taxon>Hypocreales</taxon>
        <taxon>Bionectriaceae</taxon>
        <taxon>Emericellopsis</taxon>
    </lineage>
</organism>
<keyword evidence="6" id="KW-0752">Steroid biosynthesis</keyword>
<protein>
    <recommendedName>
        <fullName evidence="16">Ergosterol biosynthetic protein 28</fullName>
    </recommendedName>
</protein>
<keyword evidence="10 13" id="KW-0472">Membrane</keyword>
<dbReference type="GeneID" id="70289127"/>
<evidence type="ECO:0000256" key="2">
    <source>
        <dbReference type="ARBA" id="ARBA00005377"/>
    </source>
</evidence>
<dbReference type="RefSeq" id="XP_046116584.1">
    <property type="nucleotide sequence ID" value="XM_046258224.1"/>
</dbReference>
<evidence type="ECO:0000313" key="14">
    <source>
        <dbReference type="EMBL" id="KAG9252660.1"/>
    </source>
</evidence>
<proteinExistence type="inferred from homology"/>
<feature type="transmembrane region" description="Helical" evidence="13">
    <location>
        <begin position="86"/>
        <end position="107"/>
    </location>
</feature>
<accession>A0A9P8CN38</accession>
<keyword evidence="5" id="KW-0256">Endoplasmic reticulum</keyword>
<name>A0A9P8CN38_9HYPO</name>
<evidence type="ECO:0000256" key="8">
    <source>
        <dbReference type="ARBA" id="ARBA00023011"/>
    </source>
</evidence>
<comment type="similarity">
    <text evidence="2">Belongs to the ERG28 family.</text>
</comment>
<evidence type="ECO:0000256" key="6">
    <source>
        <dbReference type="ARBA" id="ARBA00022955"/>
    </source>
</evidence>
<evidence type="ECO:0000256" key="1">
    <source>
        <dbReference type="ARBA" id="ARBA00004477"/>
    </source>
</evidence>
<feature type="transmembrane region" description="Helical" evidence="13">
    <location>
        <begin position="113"/>
        <end position="129"/>
    </location>
</feature>
<keyword evidence="7 13" id="KW-1133">Transmembrane helix</keyword>
<feature type="transmembrane region" description="Helical" evidence="13">
    <location>
        <begin position="141"/>
        <end position="161"/>
    </location>
</feature>
<keyword evidence="9" id="KW-0443">Lipid metabolism</keyword>
<dbReference type="OrthoDB" id="6485510at2759"/>
<evidence type="ECO:0000256" key="13">
    <source>
        <dbReference type="SAM" id="Phobius"/>
    </source>
</evidence>
<evidence type="ECO:0000256" key="3">
    <source>
        <dbReference type="ARBA" id="ARBA00022516"/>
    </source>
</evidence>
<comment type="caution">
    <text evidence="14">The sequence shown here is derived from an EMBL/GenBank/DDBJ whole genome shotgun (WGS) entry which is preliminary data.</text>
</comment>
<dbReference type="InterPro" id="IPR005352">
    <property type="entry name" value="Erg28"/>
</dbReference>
<evidence type="ECO:0000256" key="12">
    <source>
        <dbReference type="ARBA" id="ARBA00023221"/>
    </source>
</evidence>
<keyword evidence="12" id="KW-0753">Steroid metabolism</keyword>
<dbReference type="GO" id="GO:0016126">
    <property type="term" value="P:sterol biosynthetic process"/>
    <property type="evidence" value="ECO:0007669"/>
    <property type="project" value="UniProtKB-KW"/>
</dbReference>
<keyword evidence="3" id="KW-0444">Lipid biosynthesis</keyword>
<evidence type="ECO:0000256" key="4">
    <source>
        <dbReference type="ARBA" id="ARBA00022692"/>
    </source>
</evidence>
<reference evidence="14" key="1">
    <citation type="journal article" date="2021" name="IMA Fungus">
        <title>Genomic characterization of three marine fungi, including Emericellopsis atlantica sp. nov. with signatures of a generalist lifestyle and marine biomass degradation.</title>
        <authorList>
            <person name="Hagestad O.C."/>
            <person name="Hou L."/>
            <person name="Andersen J.H."/>
            <person name="Hansen E.H."/>
            <person name="Altermark B."/>
            <person name="Li C."/>
            <person name="Kuhnert E."/>
            <person name="Cox R.J."/>
            <person name="Crous P.W."/>
            <person name="Spatafora J.W."/>
            <person name="Lail K."/>
            <person name="Amirebrahimi M."/>
            <person name="Lipzen A."/>
            <person name="Pangilinan J."/>
            <person name="Andreopoulos W."/>
            <person name="Hayes R.D."/>
            <person name="Ng V."/>
            <person name="Grigoriev I.V."/>
            <person name="Jackson S.A."/>
            <person name="Sutton T.D.S."/>
            <person name="Dobson A.D.W."/>
            <person name="Rama T."/>
        </authorList>
    </citation>
    <scope>NUCLEOTIDE SEQUENCE</scope>
    <source>
        <strain evidence="14">TS7</strain>
    </source>
</reference>
<dbReference type="AlphaFoldDB" id="A0A9P8CN38"/>
<keyword evidence="4 13" id="KW-0812">Transmembrane</keyword>